<protein>
    <recommendedName>
        <fullName evidence="10">Erythrocyte membrane protein 1</fullName>
    </recommendedName>
</protein>
<feature type="compositionally biased region" description="Polar residues" evidence="1">
    <location>
        <begin position="875"/>
        <end position="884"/>
    </location>
</feature>
<evidence type="ECO:0000313" key="9">
    <source>
        <dbReference type="Proteomes" id="UP000019103"/>
    </source>
</evidence>
<feature type="domain" description="Duffy-binding-like" evidence="3">
    <location>
        <begin position="652"/>
        <end position="818"/>
    </location>
</feature>
<dbReference type="Gene3D" id="1.20.1310.20">
    <property type="entry name" value="Duffy-antigen binding domain"/>
    <property type="match status" value="2"/>
</dbReference>
<dbReference type="GO" id="GO:0046789">
    <property type="term" value="F:host cell surface receptor binding"/>
    <property type="evidence" value="ECO:0007669"/>
    <property type="project" value="InterPro"/>
</dbReference>
<evidence type="ECO:0000259" key="4">
    <source>
        <dbReference type="Pfam" id="PF05424"/>
    </source>
</evidence>
<dbReference type="Pfam" id="PF18562">
    <property type="entry name" value="CIDR1_gamma"/>
    <property type="match status" value="1"/>
</dbReference>
<dbReference type="Pfam" id="PF05424">
    <property type="entry name" value="Duffy_binding"/>
    <property type="match status" value="2"/>
</dbReference>
<dbReference type="InterPro" id="IPR042202">
    <property type="entry name" value="Duffy-ag-bd_sf"/>
</dbReference>
<reference evidence="8 9" key="1">
    <citation type="submission" date="2013-02" db="EMBL/GenBank/DDBJ databases">
        <title>The Genome Annotation of Plasmodium falciparum Palo Alto/Uganda.</title>
        <authorList>
            <consortium name="The Broad Institute Genome Sequencing Platform"/>
            <consortium name="The Broad Institute Genome Sequencing Center for Infectious Disease"/>
            <person name="Neafsey D."/>
            <person name="Hoffman S."/>
            <person name="Volkman S."/>
            <person name="Rosenthal P."/>
            <person name="Walker B."/>
            <person name="Young S.K."/>
            <person name="Zeng Q."/>
            <person name="Gargeya S."/>
            <person name="Fitzgerald M."/>
            <person name="Haas B."/>
            <person name="Abouelleil A."/>
            <person name="Allen A.W."/>
            <person name="Alvarado L."/>
            <person name="Arachchi H.M."/>
            <person name="Berlin A.M."/>
            <person name="Chapman S.B."/>
            <person name="Gainer-Dewar J."/>
            <person name="Goldberg J."/>
            <person name="Griggs A."/>
            <person name="Gujja S."/>
            <person name="Hansen M."/>
            <person name="Howarth C."/>
            <person name="Imamovic A."/>
            <person name="Ireland A."/>
            <person name="Larimer J."/>
            <person name="McCowan C."/>
            <person name="Murphy C."/>
            <person name="Pearson M."/>
            <person name="Poon T.W."/>
            <person name="Priest M."/>
            <person name="Roberts A."/>
            <person name="Saif S."/>
            <person name="Shea T."/>
            <person name="Sisk P."/>
            <person name="Sykes S."/>
            <person name="Wortman J."/>
            <person name="Nusbaum C."/>
            <person name="Birren B."/>
        </authorList>
    </citation>
    <scope>NUCLEOTIDE SEQUENCE [LARGE SCALE GENOMIC DNA]</scope>
    <source>
        <strain evidence="8 9">Palo Alto/Uganda</strain>
    </source>
</reference>
<dbReference type="Pfam" id="PF15447">
    <property type="entry name" value="NTS"/>
    <property type="match status" value="1"/>
</dbReference>
<feature type="region of interest" description="Disordered" evidence="1">
    <location>
        <begin position="1612"/>
        <end position="1719"/>
    </location>
</feature>
<dbReference type="InterPro" id="IPR008602">
    <property type="entry name" value="Duffy-antigen-binding"/>
</dbReference>
<feature type="region of interest" description="Disordered" evidence="1">
    <location>
        <begin position="1145"/>
        <end position="1207"/>
    </location>
</feature>
<dbReference type="InterPro" id="IPR054595">
    <property type="entry name" value="DBL_C"/>
</dbReference>
<feature type="region of interest" description="Disordered" evidence="1">
    <location>
        <begin position="528"/>
        <end position="551"/>
    </location>
</feature>
<feature type="compositionally biased region" description="Basic and acidic residues" evidence="1">
    <location>
        <begin position="1040"/>
        <end position="1049"/>
    </location>
</feature>
<feature type="region of interest" description="Disordered" evidence="1">
    <location>
        <begin position="470"/>
        <end position="491"/>
    </location>
</feature>
<keyword evidence="2" id="KW-0472">Membrane</keyword>
<dbReference type="InterPro" id="IPR004258">
    <property type="entry name" value="DBL"/>
</dbReference>
<feature type="domain" description="Duffy-binding-like" evidence="7">
    <location>
        <begin position="1223"/>
        <end position="1360"/>
    </location>
</feature>
<dbReference type="Gene3D" id="1.20.58.1930">
    <property type="match status" value="1"/>
</dbReference>
<feature type="compositionally biased region" description="Basic and acidic residues" evidence="1">
    <location>
        <begin position="1661"/>
        <end position="1693"/>
    </location>
</feature>
<feature type="region of interest" description="Disordered" evidence="1">
    <location>
        <begin position="1015"/>
        <end position="1049"/>
    </location>
</feature>
<dbReference type="Proteomes" id="UP000019103">
    <property type="component" value="Unassembled WGS sequence"/>
</dbReference>
<proteinExistence type="predicted"/>
<feature type="transmembrane region" description="Helical" evidence="2">
    <location>
        <begin position="1725"/>
        <end position="1750"/>
    </location>
</feature>
<dbReference type="GO" id="GO:0016020">
    <property type="term" value="C:membrane"/>
    <property type="evidence" value="ECO:0007669"/>
    <property type="project" value="InterPro"/>
</dbReference>
<feature type="non-terminal residue" evidence="8">
    <location>
        <position position="1751"/>
    </location>
</feature>
<dbReference type="OMA" id="YSINTHY"/>
<organism evidence="8 9">
    <name type="scientific">Plasmodium falciparum (isolate Palo Alto / Uganda)</name>
    <dbReference type="NCBI Taxonomy" id="57270"/>
    <lineage>
        <taxon>Eukaryota</taxon>
        <taxon>Sar</taxon>
        <taxon>Alveolata</taxon>
        <taxon>Apicomplexa</taxon>
        <taxon>Aconoidasida</taxon>
        <taxon>Haemosporida</taxon>
        <taxon>Plasmodiidae</taxon>
        <taxon>Plasmodium</taxon>
        <taxon>Plasmodium (Laverania)</taxon>
    </lineage>
</organism>
<dbReference type="FunFam" id="1.20.58.1930:FF:000001">
    <property type="entry name" value="Erythrocyte membrane protein 1, PfEMP1"/>
    <property type="match status" value="1"/>
</dbReference>
<feature type="compositionally biased region" description="Acidic residues" evidence="1">
    <location>
        <begin position="1633"/>
        <end position="1647"/>
    </location>
</feature>
<feature type="compositionally biased region" description="Acidic residues" evidence="1">
    <location>
        <begin position="1030"/>
        <end position="1039"/>
    </location>
</feature>
<keyword evidence="2" id="KW-0812">Transmembrane</keyword>
<keyword evidence="2" id="KW-1133">Transmembrane helix</keyword>
<accession>W4IPV1</accession>
<dbReference type="Gene3D" id="1.20.58.830">
    <property type="match status" value="3"/>
</dbReference>
<feature type="compositionally biased region" description="Polar residues" evidence="1">
    <location>
        <begin position="1175"/>
        <end position="1207"/>
    </location>
</feature>
<feature type="domain" description="Duffy-antigen binding" evidence="4">
    <location>
        <begin position="945"/>
        <end position="1149"/>
    </location>
</feature>
<feature type="compositionally biased region" description="Acidic residues" evidence="1">
    <location>
        <begin position="845"/>
        <end position="870"/>
    </location>
</feature>
<name>W4IPV1_PLAFP</name>
<dbReference type="FunFam" id="1.20.1310.20:FF:000001">
    <property type="entry name" value="Erythrocyte membrane protein 1, PfEMP1"/>
    <property type="match status" value="1"/>
</dbReference>
<feature type="compositionally biased region" description="Polar residues" evidence="1">
    <location>
        <begin position="1614"/>
        <end position="1627"/>
    </location>
</feature>
<feature type="compositionally biased region" description="Basic and acidic residues" evidence="1">
    <location>
        <begin position="825"/>
        <end position="844"/>
    </location>
</feature>
<gene>
    <name evidence="8" type="ORF">PFUGPA_05934</name>
</gene>
<evidence type="ECO:0000256" key="2">
    <source>
        <dbReference type="SAM" id="Phobius"/>
    </source>
</evidence>
<feature type="region of interest" description="Disordered" evidence="1">
    <location>
        <begin position="567"/>
        <end position="586"/>
    </location>
</feature>
<evidence type="ECO:0000259" key="3">
    <source>
        <dbReference type="Pfam" id="PF03011"/>
    </source>
</evidence>
<dbReference type="InterPro" id="IPR029210">
    <property type="entry name" value="PfEMP1_NTS"/>
</dbReference>
<evidence type="ECO:0000313" key="8">
    <source>
        <dbReference type="EMBL" id="ETW52060.1"/>
    </source>
</evidence>
<dbReference type="FunFam" id="1.20.58.830:FF:000001">
    <property type="entry name" value="Erythrocyte membrane protein 1, PfEMP1"/>
    <property type="match status" value="1"/>
</dbReference>
<dbReference type="InterPro" id="IPR041480">
    <property type="entry name" value="CIDR1_gamma"/>
</dbReference>
<feature type="domain" description="Duffy-binding-like" evidence="7">
    <location>
        <begin position="319"/>
        <end position="470"/>
    </location>
</feature>
<evidence type="ECO:0000259" key="5">
    <source>
        <dbReference type="Pfam" id="PF15447"/>
    </source>
</evidence>
<dbReference type="EMBL" id="KI927399">
    <property type="protein sequence ID" value="ETW52060.1"/>
    <property type="molecule type" value="Genomic_DNA"/>
</dbReference>
<evidence type="ECO:0000256" key="1">
    <source>
        <dbReference type="SAM" id="MobiDB-lite"/>
    </source>
</evidence>
<evidence type="ECO:0000259" key="6">
    <source>
        <dbReference type="Pfam" id="PF18562"/>
    </source>
</evidence>
<reference evidence="8 9" key="2">
    <citation type="submission" date="2013-02" db="EMBL/GenBank/DDBJ databases">
        <title>The Genome Sequence of Plasmodium falciparum Palo Alto/Uganda.</title>
        <authorList>
            <consortium name="The Broad Institute Genome Sequencing Platform"/>
            <consortium name="The Broad Institute Genome Sequencing Center for Infectious Disease"/>
            <person name="Neafsey D."/>
            <person name="Cheeseman I."/>
            <person name="Volkman S."/>
            <person name="Adams J."/>
            <person name="Walker B."/>
            <person name="Young S.K."/>
            <person name="Zeng Q."/>
            <person name="Gargeya S."/>
            <person name="Fitzgerald M."/>
            <person name="Haas B."/>
            <person name="Abouelleil A."/>
            <person name="Alvarado L."/>
            <person name="Arachchi H.M."/>
            <person name="Berlin A.M."/>
            <person name="Chapman S.B."/>
            <person name="Dewar J."/>
            <person name="Goldberg J."/>
            <person name="Griggs A."/>
            <person name="Gujja S."/>
            <person name="Hansen M."/>
            <person name="Howarth C."/>
            <person name="Imamovic A."/>
            <person name="Larimer J."/>
            <person name="McCowan C."/>
            <person name="Murphy C."/>
            <person name="Neiman D."/>
            <person name="Pearson M."/>
            <person name="Priest M."/>
            <person name="Roberts A."/>
            <person name="Saif S."/>
            <person name="Shea T."/>
            <person name="Sisk P."/>
            <person name="Sykes S."/>
            <person name="Wortman J."/>
            <person name="Nusbaum C."/>
            <person name="Birren B."/>
        </authorList>
    </citation>
    <scope>NUCLEOTIDE SEQUENCE [LARGE SCALE GENOMIC DNA]</scope>
    <source>
        <strain evidence="8 9">Palo Alto/Uganda</strain>
    </source>
</reference>
<feature type="region of interest" description="Disordered" evidence="1">
    <location>
        <begin position="814"/>
        <end position="884"/>
    </location>
</feature>
<evidence type="ECO:0008006" key="10">
    <source>
        <dbReference type="Google" id="ProtNLM"/>
    </source>
</evidence>
<evidence type="ECO:0000259" key="7">
    <source>
        <dbReference type="Pfam" id="PF22672"/>
    </source>
</evidence>
<feature type="domain" description="Plasmodium falciparum erythrocyte membrane protein-1 N-terminal segment" evidence="5">
    <location>
        <begin position="14"/>
        <end position="51"/>
    </location>
</feature>
<feature type="domain" description="Cysteine-rich interdomain region 1 gamma" evidence="6">
    <location>
        <begin position="1405"/>
        <end position="1455"/>
    </location>
</feature>
<feature type="domain" description="Duffy-binding-like" evidence="3">
    <location>
        <begin position="1472"/>
        <end position="1615"/>
    </location>
</feature>
<dbReference type="SUPFAM" id="SSF140924">
    <property type="entry name" value="Duffy binding domain-like"/>
    <property type="match status" value="4"/>
</dbReference>
<feature type="region of interest" description="Disordered" evidence="1">
    <location>
        <begin position="922"/>
        <end position="946"/>
    </location>
</feature>
<dbReference type="Pfam" id="PF03011">
    <property type="entry name" value="PFEMP"/>
    <property type="match status" value="2"/>
</dbReference>
<sequence length="1751" mass="197959">MAATSSGGSTQDEDAKNMFDRIGQQVHDKVKNGADAKKYIKELKGSLSLAKVSGVETASTTEPCELIKDKGDELLAARGDPCGSAGEKRFSKERVAEYDEKKIKDNKGKGGNNEGECAPYRRLSLCNKNFQKINNYDSSKAKHNLLVDVCLAANHEGQSIKTHLEQYDAEYPSGSGHTTCTALARSFADIGDIVRGRDLYRGGGRGRKQLEENLQKIFGNIYNELTSSRNGKKGEIETRYNGDGDNYFQLREDWWALNRDQVWKALTCAAPEDASYFRTTCSDTKGSSVANHKCRCPNGNNQVPTYFDYVPQYLRWFEEWAEDFCRKKNKKIKDVKRNCLDETKEKYCSLNGYDCTKTVRARGKLRYGKGCTDCFFACNPYVHWIDKKKEEFLKQKEQFDKQVKKYKTEISDGGGRKKRAATIKYEGYEKEFYKLLENRYGSVNAFLELLNKEKECEKVKDGGTIHFEKVNTGGNAGSGGTSDTSGTNNENEGTFYRSKYCQPCPHCGMKKKDGNEWEPKREDEKCKHGNLYRPKNGQHGTPIKILKSGENRDDIEKKLEEFCQTQIRSDGSGVGGGNSDSSLYDPWQCYEGKDVEKVKNKDEKEDEEHDEEDYTNIQNAGGLCILENKNKEESQSNSQNNHADIQKTFNDFFYYWVAHMLKDSIHWRTKKLDKCINNTNGKQTKCKNGCNTKCGCFERWVQQKEKEWKPIKDHFGKQEGLDKKGESGQDKMLGGVMTADFVLKTVLKLEFSNENTEEDKKNNVSAREIDLINKMLKEDETAASIGDVAENEENTPIDKLLKHEKKIAKDCLQTHNVNDCPKPPKPGEEGGARTGKPPDGRSDTASDDEEDEDHDSDGEGEVEEAEEEDGAVSQPEASPSQNEVNPCKIVDDLFKDTSNFSDACTLKYVTGKNYGWKCVPTTSGDEKTTTGSGNDGAHGKSDGSICVPPRRRRLYVGKLHDWAKKQVGDTQASVSQGEHAASTSPQVALLRDAFIQSAAIETFFLWHKFKKDKEKKKKKPENGAAALLVYDDDDDEEEQEKPQEKLEGGEIPEDFKRQMFYTLADYKDILFSGDKDKKNGYNYIFSGDKEMKEKEEKIKEAIQKLFQNGVKKNGQTTTKPKDWWDANVESIWNGMIYALTYNTDSGGKEQAPTQDGEVKKALWDDDTKKPIKNGNDYNSVTLKDENSGAQPNQTHAPSASSENTPTHLSKFVVRPPYFRYLEEWGETFCKERKKRLEKIRGECMDGDRQKYSGDGEECNEMLPKKDGTVPDLEGSSCANSCSSYRKWIKTKRTEYEKQKDRYKTESENYDTNNYDNGFSAKLKTYKEAKDFLQNLEPCSKNNSGEDKLDFSQPKETFRPAKDCKPCSKFKINCENGNCGADTNGKCNGKTDITANHIGNERNSAEDIDMVVSNNSGKGFKGNGLKDCEDAGIFKGIRKDEWECDNVCGYEVCKPKVGNGTINDKHIIQIKALVKRWLEFFIDDYNRIRKKLMPCIENGEANICINDCEKKCKCVKNWIDQKREEWDIVKKRFLDQYKSNDSDNSFPVRSFLEGLIPQITDARDQKKLIKLSKFGNSCGCSADAHAQKNDGHQDAIDCMLQKLQKKIDDCKNKHNGQTSSLSVENTAQCKEYTPPDEEEDLLLEEETENQVKPPEICPTQPKETKKEEEDDCKRAEGSSEEKSSEETDKQKPDQGDQNPPAPAPKAPPKKEEKVEPPSNVLEHPAVIPSLVTSTLAWSVGIGFAAFTYFYLK</sequence>
<dbReference type="Pfam" id="PF22672">
    <property type="entry name" value="DBL_C"/>
    <property type="match status" value="2"/>
</dbReference>
<feature type="compositionally biased region" description="Basic and acidic residues" evidence="1">
    <location>
        <begin position="1156"/>
        <end position="1169"/>
    </location>
</feature>
<dbReference type="FunFam" id="1.20.58.830:FF:000004">
    <property type="entry name" value="Erythrocyte membrane protein 1, PfEMP1"/>
    <property type="match status" value="1"/>
</dbReference>
<feature type="domain" description="Duffy-antigen binding" evidence="4">
    <location>
        <begin position="115"/>
        <end position="315"/>
    </location>
</feature>